<dbReference type="Proteomes" id="UP000071392">
    <property type="component" value="Unassembled WGS sequence"/>
</dbReference>
<comment type="caution">
    <text evidence="2">The sequence shown here is derived from an EMBL/GenBank/DDBJ whole genome shotgun (WGS) entry which is preliminary data.</text>
</comment>
<dbReference type="PANTHER" id="PTHR33371:SF4">
    <property type="entry name" value="INTERMEMBRANE PHOSPHOLIPID TRANSPORT SYSTEM BINDING PROTEIN MLAD"/>
    <property type="match status" value="1"/>
</dbReference>
<protein>
    <recommendedName>
        <fullName evidence="1">Mce/MlaD domain-containing protein</fullName>
    </recommendedName>
</protein>
<feature type="domain" description="Mce/MlaD" evidence="1">
    <location>
        <begin position="38"/>
        <end position="111"/>
    </location>
</feature>
<dbReference type="STRING" id="1548208.AXK12_04635"/>
<reference evidence="2 3" key="1">
    <citation type="submission" date="2016-02" db="EMBL/GenBank/DDBJ databases">
        <authorList>
            <person name="Wen L."/>
            <person name="He K."/>
            <person name="Yang H."/>
        </authorList>
    </citation>
    <scope>NUCLEOTIDE SEQUENCE [LARGE SCALE GENOMIC DNA]</scope>
    <source>
        <strain evidence="2 3">CV41</strain>
    </source>
</reference>
<keyword evidence="3" id="KW-1185">Reference proteome</keyword>
<organism evidence="2 3">
    <name type="scientific">Cephaloticoccus capnophilus</name>
    <dbReference type="NCBI Taxonomy" id="1548208"/>
    <lineage>
        <taxon>Bacteria</taxon>
        <taxon>Pseudomonadati</taxon>
        <taxon>Verrucomicrobiota</taxon>
        <taxon>Opitutia</taxon>
        <taxon>Opitutales</taxon>
        <taxon>Opitutaceae</taxon>
        <taxon>Cephaloticoccus</taxon>
    </lineage>
</organism>
<dbReference type="AlphaFoldDB" id="A0A139SNB5"/>
<dbReference type="OrthoDB" id="9769132at2"/>
<dbReference type="RefSeq" id="WP_068711704.1">
    <property type="nucleotide sequence ID" value="NZ_LSZP01000033.1"/>
</dbReference>
<dbReference type="Pfam" id="PF02470">
    <property type="entry name" value="MlaD"/>
    <property type="match status" value="1"/>
</dbReference>
<evidence type="ECO:0000259" key="1">
    <source>
        <dbReference type="Pfam" id="PF02470"/>
    </source>
</evidence>
<accession>A0A139SNB5</accession>
<gene>
    <name evidence="2" type="ORF">AXK12_04635</name>
</gene>
<evidence type="ECO:0000313" key="2">
    <source>
        <dbReference type="EMBL" id="KXU35972.1"/>
    </source>
</evidence>
<evidence type="ECO:0000313" key="3">
    <source>
        <dbReference type="Proteomes" id="UP000071392"/>
    </source>
</evidence>
<proteinExistence type="predicted"/>
<sequence>MNSVQHTARVGLLFLLGLALIWVTYEALGSKSALSKTGYPIVAGFQNLKALKQGDDVRMAGVRIGAVETTQLAGHRVEAILRIDKKVTIPSDARATITSSGLLGTNYVAITLGTPHAAPLGPESEIRTYESADLGTVMAQLGDLGEKLEDTLGAVSGAFRSQDGQPSLFERLNQLLSDNGNKIDAVMSNLESITNKVNRGEGTLGKLVNDPAVYDQLLATITEIKDAANEARGFVTGAQELVAHVKTGQGTLGTLLYDEKATADLKAMMANFAQVSEKLSKGEGTLGKLINDDTLYTDAQATLQKADRALGAMGDSGPITAVGAVANALF</sequence>
<dbReference type="PANTHER" id="PTHR33371">
    <property type="entry name" value="INTERMEMBRANE PHOSPHOLIPID TRANSPORT SYSTEM BINDING PROTEIN MLAD-RELATED"/>
    <property type="match status" value="1"/>
</dbReference>
<name>A0A139SNB5_9BACT</name>
<dbReference type="EMBL" id="LSZP01000033">
    <property type="protein sequence ID" value="KXU35972.1"/>
    <property type="molecule type" value="Genomic_DNA"/>
</dbReference>
<dbReference type="InterPro" id="IPR052336">
    <property type="entry name" value="MlaD_Phospholipid_Transporter"/>
</dbReference>
<dbReference type="InterPro" id="IPR003399">
    <property type="entry name" value="Mce/MlaD"/>
</dbReference>